<dbReference type="eggNOG" id="ENOG502S6HP">
    <property type="taxonomic scope" value="Eukaryota"/>
</dbReference>
<sequence>MASDRPPIRRPLSSDDCSDCFRHVSDPEWQEFKRAKEGEQIGDEEVLKGFGLFETSVESAAQPPRCPKSCLVCSGQYRTLHSQANIHTLRYEKAFSDADAANQISNSLKAIRANFAAIRQLIQQYGDTFVRRWSKKSAAKRYKLLISVMPQVYKRGSDGLSLGKISCSNLADCRGTLLLPWLNIEYLSQDPHSLFALLHARTTNSLSSWALFDQYQLAGSFSQGALSVAYNPHCVAMDGGDDSAYGVLVPWDVEKAHRREIIGFPMAQLICDAQELLSSNLKSIVEMVLENGLEEATQGNGNWIRLIGSDFRADSDSSSFQRRPMAFTSPPSLCLDKMLETFRSRHASAMDEAELLQTDPAFAKDLLSTAERSIVHKTVSNPYATDTRHERFDCMLTSFFSLDRAVIAFGLPYSHR</sequence>
<organism evidence="1 2">
    <name type="scientific">Pseudocercospora fijiensis (strain CIRAD86)</name>
    <name type="common">Black leaf streak disease fungus</name>
    <name type="synonym">Mycosphaerella fijiensis</name>
    <dbReference type="NCBI Taxonomy" id="383855"/>
    <lineage>
        <taxon>Eukaryota</taxon>
        <taxon>Fungi</taxon>
        <taxon>Dikarya</taxon>
        <taxon>Ascomycota</taxon>
        <taxon>Pezizomycotina</taxon>
        <taxon>Dothideomycetes</taxon>
        <taxon>Dothideomycetidae</taxon>
        <taxon>Mycosphaerellales</taxon>
        <taxon>Mycosphaerellaceae</taxon>
        <taxon>Pseudocercospora</taxon>
    </lineage>
</organism>
<dbReference type="EMBL" id="KB446555">
    <property type="protein sequence ID" value="EME87882.1"/>
    <property type="molecule type" value="Genomic_DNA"/>
</dbReference>
<dbReference type="STRING" id="383855.N1QAD6"/>
<evidence type="ECO:0000313" key="1">
    <source>
        <dbReference type="EMBL" id="EME87882.1"/>
    </source>
</evidence>
<gene>
    <name evidence="1" type="ORF">MYCFIDRAFT_169614</name>
</gene>
<dbReference type="HOGENOM" id="CLU_660774_0_0_1"/>
<accession>N1QAD6</accession>
<evidence type="ECO:0000313" key="2">
    <source>
        <dbReference type="Proteomes" id="UP000016932"/>
    </source>
</evidence>
<dbReference type="RefSeq" id="XP_007921165.1">
    <property type="nucleotide sequence ID" value="XM_007922974.1"/>
</dbReference>
<dbReference type="VEuPathDB" id="FungiDB:MYCFIDRAFT_169614"/>
<name>N1QAD6_PSEFD</name>
<protein>
    <submittedName>
        <fullName evidence="1">Uncharacterized protein</fullName>
    </submittedName>
</protein>
<dbReference type="GeneID" id="19332385"/>
<reference evidence="1 2" key="1">
    <citation type="journal article" date="2012" name="PLoS Pathog.">
        <title>Diverse lifestyles and strategies of plant pathogenesis encoded in the genomes of eighteen Dothideomycetes fungi.</title>
        <authorList>
            <person name="Ohm R.A."/>
            <person name="Feau N."/>
            <person name="Henrissat B."/>
            <person name="Schoch C.L."/>
            <person name="Horwitz B.A."/>
            <person name="Barry K.W."/>
            <person name="Condon B.J."/>
            <person name="Copeland A.C."/>
            <person name="Dhillon B."/>
            <person name="Glaser F."/>
            <person name="Hesse C.N."/>
            <person name="Kosti I."/>
            <person name="LaButti K."/>
            <person name="Lindquist E.A."/>
            <person name="Lucas S."/>
            <person name="Salamov A.A."/>
            <person name="Bradshaw R.E."/>
            <person name="Ciuffetti L."/>
            <person name="Hamelin R.C."/>
            <person name="Kema G.H.J."/>
            <person name="Lawrence C."/>
            <person name="Scott J.A."/>
            <person name="Spatafora J.W."/>
            <person name="Turgeon B.G."/>
            <person name="de Wit P.J.G.M."/>
            <person name="Zhong S."/>
            <person name="Goodwin S.B."/>
            <person name="Grigoriev I.V."/>
        </authorList>
    </citation>
    <scope>NUCLEOTIDE SEQUENCE [LARGE SCALE GENOMIC DNA]</scope>
    <source>
        <strain evidence="1 2">CIRAD86</strain>
    </source>
</reference>
<dbReference type="OrthoDB" id="2922289at2759"/>
<keyword evidence="2" id="KW-1185">Reference proteome</keyword>
<proteinExistence type="predicted"/>
<dbReference type="KEGG" id="pfj:MYCFIDRAFT_169614"/>
<dbReference type="AlphaFoldDB" id="N1QAD6"/>
<dbReference type="Proteomes" id="UP000016932">
    <property type="component" value="Unassembled WGS sequence"/>
</dbReference>